<dbReference type="GO" id="GO:0005802">
    <property type="term" value="C:trans-Golgi network"/>
    <property type="evidence" value="ECO:0007669"/>
    <property type="project" value="TreeGrafter"/>
</dbReference>
<feature type="domain" description="Trafficking protein particle complex II-specific subunit 65 IgD3" evidence="2">
    <location>
        <begin position="403"/>
        <end position="565"/>
    </location>
</feature>
<feature type="compositionally biased region" description="Polar residues" evidence="1">
    <location>
        <begin position="386"/>
        <end position="404"/>
    </location>
</feature>
<accession>A0A167ZKT6</accession>
<gene>
    <name evidence="3" type="ORF">AAP_02872</name>
</gene>
<dbReference type="AlphaFoldDB" id="A0A167ZKT6"/>
<evidence type="ECO:0000256" key="1">
    <source>
        <dbReference type="SAM" id="MobiDB-lite"/>
    </source>
</evidence>
<dbReference type="OrthoDB" id="5345392at2759"/>
<feature type="region of interest" description="Disordered" evidence="1">
    <location>
        <begin position="376"/>
        <end position="419"/>
    </location>
</feature>
<dbReference type="PANTHER" id="PTHR28159">
    <property type="entry name" value="TRAFFICKING PROTEIN PARTICLE COMPLEX II-SPECIFIC SUBUNIT 65"/>
    <property type="match status" value="1"/>
</dbReference>
<dbReference type="EMBL" id="AZGZ01000010">
    <property type="protein sequence ID" value="KZZ92791.1"/>
    <property type="molecule type" value="Genomic_DNA"/>
</dbReference>
<dbReference type="Pfam" id="PF12735">
    <property type="entry name" value="IgD3_Trs65"/>
    <property type="match status" value="1"/>
</dbReference>
<dbReference type="GO" id="GO:1990071">
    <property type="term" value="C:TRAPPII protein complex"/>
    <property type="evidence" value="ECO:0007669"/>
    <property type="project" value="InterPro"/>
</dbReference>
<reference evidence="3 4" key="1">
    <citation type="journal article" date="2016" name="Genome Biol. Evol.">
        <title>Divergent and convergent evolution of fungal pathogenicity.</title>
        <authorList>
            <person name="Shang Y."/>
            <person name="Xiao G."/>
            <person name="Zheng P."/>
            <person name="Cen K."/>
            <person name="Zhan S."/>
            <person name="Wang C."/>
        </authorList>
    </citation>
    <scope>NUCLEOTIDE SEQUENCE [LARGE SCALE GENOMIC DNA]</scope>
    <source>
        <strain evidence="3 4">ARSEF 7405</strain>
    </source>
</reference>
<protein>
    <recommendedName>
        <fullName evidence="2">Trafficking protein particle complex II-specific subunit 65 IgD3 domain-containing protein</fullName>
    </recommendedName>
</protein>
<sequence length="571" mass="62625">MASESFLEGAVIDTIVPEASETNIEEALSEAIQTGPGDDASLLPSVAQRSLLFFDELVPAYVVLRLANCSEDVLKSQLSRLEISVEAYAVSGAEDGSELGATQRAKDLIYSGSVTDKEDPLVIVDEVDEDDSISNYVFIIWKTEAFLSRPRIRLQQPVVIFSAIASLGASKSPTDDDCYLPSRVPASSNVFQSLAEEPNHREQKHLFLPASRLSRVIPTTSTENSAWRVQQHRYKPFNVLPIANARVRYSRVNTISSRPVTVASLDFEVTPLADYDVILDKAELTVPDGNVDCLTKSSGFVPPITCRPRDNVTLIYRLTPREDIDISSSTTASMFVLDISIGAKVILSETSQSKIVMQWRTNVDFSLPLNPSFGAPAKVMQRSRRPSNLSVSTNHGGSMSTSNPENRKSHHSSDNGVTISFSGPQHVEVGKEFYWDVFIVNKSTRPRKFVLAAMPKRKKTDIRRHVARPSSSAVSVGLKGEKIAEAVTDDNFVYAMQKNAVPYDTDLVCLNMEIRAGPLPPGTCYLTKIRMLPLAAGPLQIEAVKVVDMGNNDSTTIKDLPNIIAVPPKPM</sequence>
<name>A0A167ZKT6_9EURO</name>
<proteinExistence type="predicted"/>
<dbReference type="Proteomes" id="UP000242877">
    <property type="component" value="Unassembled WGS sequence"/>
</dbReference>
<evidence type="ECO:0000313" key="4">
    <source>
        <dbReference type="Proteomes" id="UP000242877"/>
    </source>
</evidence>
<comment type="caution">
    <text evidence="3">The sequence shown here is derived from an EMBL/GenBank/DDBJ whole genome shotgun (WGS) entry which is preliminary data.</text>
</comment>
<dbReference type="InterPro" id="IPR024662">
    <property type="entry name" value="Trs65"/>
</dbReference>
<keyword evidence="4" id="KW-1185">Reference proteome</keyword>
<evidence type="ECO:0000313" key="3">
    <source>
        <dbReference type="EMBL" id="KZZ92791.1"/>
    </source>
</evidence>
<dbReference type="InterPro" id="IPR055420">
    <property type="entry name" value="IgD3_Trs65"/>
</dbReference>
<dbReference type="PANTHER" id="PTHR28159:SF1">
    <property type="entry name" value="TRAFFICKING PROTEIN PARTICLE COMPLEX II-SPECIFIC SUBUNIT 65"/>
    <property type="match status" value="1"/>
</dbReference>
<evidence type="ECO:0000259" key="2">
    <source>
        <dbReference type="Pfam" id="PF12735"/>
    </source>
</evidence>
<dbReference type="GO" id="GO:0006891">
    <property type="term" value="P:intra-Golgi vesicle-mediated transport"/>
    <property type="evidence" value="ECO:0007669"/>
    <property type="project" value="InterPro"/>
</dbReference>
<organism evidence="3 4">
    <name type="scientific">Ascosphaera apis ARSEF 7405</name>
    <dbReference type="NCBI Taxonomy" id="392613"/>
    <lineage>
        <taxon>Eukaryota</taxon>
        <taxon>Fungi</taxon>
        <taxon>Dikarya</taxon>
        <taxon>Ascomycota</taxon>
        <taxon>Pezizomycotina</taxon>
        <taxon>Eurotiomycetes</taxon>
        <taxon>Eurotiomycetidae</taxon>
        <taxon>Onygenales</taxon>
        <taxon>Ascosphaeraceae</taxon>
        <taxon>Ascosphaera</taxon>
    </lineage>
</organism>
<dbReference type="VEuPathDB" id="FungiDB:AAP_02872"/>